<protein>
    <recommendedName>
        <fullName evidence="3">DUF8017 domain-containing protein</fullName>
    </recommendedName>
</protein>
<reference evidence="4" key="1">
    <citation type="submission" date="2024-07" db="EMBL/GenBank/DDBJ databases">
        <title>Complete genome sequences of cellulolytic bacteria, Kitasatospora sp. CMC57 and Streptomyces sp. CMC78, isolated from Japanese agricultural soil.</title>
        <authorList>
            <person name="Hashimoto T."/>
            <person name="Ito M."/>
            <person name="Iwamoto M."/>
            <person name="Fukahori D."/>
            <person name="Shoda T."/>
            <person name="Sakoda M."/>
            <person name="Morohoshi T."/>
            <person name="Mitsuboshi M."/>
            <person name="Nishizawa T."/>
        </authorList>
    </citation>
    <scope>NUCLEOTIDE SEQUENCE</scope>
    <source>
        <strain evidence="4">CMC78</strain>
    </source>
</reference>
<feature type="region of interest" description="Disordered" evidence="1">
    <location>
        <begin position="118"/>
        <end position="147"/>
    </location>
</feature>
<keyword evidence="2" id="KW-0812">Transmembrane</keyword>
<evidence type="ECO:0000313" key="4">
    <source>
        <dbReference type="EMBL" id="BFP50714.1"/>
    </source>
</evidence>
<evidence type="ECO:0000259" key="3">
    <source>
        <dbReference type="Pfam" id="PF26056"/>
    </source>
</evidence>
<feature type="compositionally biased region" description="Low complexity" evidence="1">
    <location>
        <begin position="1"/>
        <end position="53"/>
    </location>
</feature>
<dbReference type="Pfam" id="PF26056">
    <property type="entry name" value="DUF8017"/>
    <property type="match status" value="1"/>
</dbReference>
<sequence length="344" mass="35239">MGNGQQSPGGDHHQQGQPQQPYGQVQGQQPYGWPPREQQAGGQPPYAGAGTAPWDARTEPAGQPASAPWSARTASSGPPPSGGSRRSSVIAVVAAAAVVIAAGITGFLVLGGDEDDGKPVAGPTGTDTVSPSASPGEARGGAENGTAPLVPGWKTVVNPKRGIAFDVPVQWALKSTGWVSYVAENDDPEEMPLVGFSAPAILQEKWCRSDDDGNGTQEDTPLASAGSRGEPDARSTAEAARENARLWVYGSYAQPSKEKVTTGAAKPFTTQSGITGSVATATSTGVGRTGGCSYDGKATAFAFENPAGETVSWTFVGVRGVDDEVPEPTVRKILGTVRLIDSTP</sequence>
<name>A0AB33KAK3_9ACTN</name>
<dbReference type="RefSeq" id="WP_398691690.1">
    <property type="nucleotide sequence ID" value="NZ_AP035884.1"/>
</dbReference>
<feature type="region of interest" description="Disordered" evidence="1">
    <location>
        <begin position="207"/>
        <end position="239"/>
    </location>
</feature>
<dbReference type="KEGG" id="stcm:SCMC78_05210"/>
<feature type="compositionally biased region" description="Basic and acidic residues" evidence="1">
    <location>
        <begin position="229"/>
        <end position="239"/>
    </location>
</feature>
<feature type="transmembrane region" description="Helical" evidence="2">
    <location>
        <begin position="89"/>
        <end position="110"/>
    </location>
</feature>
<feature type="compositionally biased region" description="Low complexity" evidence="1">
    <location>
        <begin position="70"/>
        <end position="86"/>
    </location>
</feature>
<evidence type="ECO:0000256" key="1">
    <source>
        <dbReference type="SAM" id="MobiDB-lite"/>
    </source>
</evidence>
<keyword evidence="2" id="KW-0472">Membrane</keyword>
<gene>
    <name evidence="4" type="ORF">SCMC78_05210</name>
</gene>
<keyword evidence="2" id="KW-1133">Transmembrane helix</keyword>
<feature type="domain" description="DUF8017" evidence="3">
    <location>
        <begin position="147"/>
        <end position="340"/>
    </location>
</feature>
<organism evidence="4">
    <name type="scientific">Streptomyces sp. CMC78</name>
    <dbReference type="NCBI Taxonomy" id="3231512"/>
    <lineage>
        <taxon>Bacteria</taxon>
        <taxon>Bacillati</taxon>
        <taxon>Actinomycetota</taxon>
        <taxon>Actinomycetes</taxon>
        <taxon>Kitasatosporales</taxon>
        <taxon>Streptomycetaceae</taxon>
        <taxon>Streptomyces</taxon>
    </lineage>
</organism>
<dbReference type="InterPro" id="IPR058330">
    <property type="entry name" value="DUF8017"/>
</dbReference>
<proteinExistence type="predicted"/>
<accession>A0AB33KAK3</accession>
<feature type="region of interest" description="Disordered" evidence="1">
    <location>
        <begin position="1"/>
        <end position="86"/>
    </location>
</feature>
<dbReference type="EMBL" id="AP035884">
    <property type="protein sequence ID" value="BFP50714.1"/>
    <property type="molecule type" value="Genomic_DNA"/>
</dbReference>
<dbReference type="AlphaFoldDB" id="A0AB33KAK3"/>
<evidence type="ECO:0000256" key="2">
    <source>
        <dbReference type="SAM" id="Phobius"/>
    </source>
</evidence>